<gene>
    <name evidence="3" type="ORF">FE257_004435</name>
</gene>
<dbReference type="Pfam" id="PF25484">
    <property type="entry name" value="DUF7907"/>
    <property type="match status" value="1"/>
</dbReference>
<evidence type="ECO:0000256" key="1">
    <source>
        <dbReference type="SAM" id="SignalP"/>
    </source>
</evidence>
<feature type="chain" id="PRO_5041979439" description="DUF7907 domain-containing protein" evidence="1">
    <location>
        <begin position="16"/>
        <end position="163"/>
    </location>
</feature>
<comment type="caution">
    <text evidence="3">The sequence shown here is derived from an EMBL/GenBank/DDBJ whole genome shotgun (WGS) entry which is preliminary data.</text>
</comment>
<protein>
    <recommendedName>
        <fullName evidence="2">DUF7907 domain-containing protein</fullName>
    </recommendedName>
</protein>
<sequence>MNLWFLLSLVLPTTARLFYLRTSSPLIQAHDNLYVYAYHVAAGRNDAALTPDIGDARPAFMNGSRIQFTLNSPFLWNLHPTAVNYAAWKPVMINIGQGDDGFFINSSGLQWSWAKGFGGWLVCDWYHNKPQLFYLDGFREHFLPSTCGPVDLKVQYLDGHSEL</sequence>
<accession>A0AAD4CY08</accession>
<evidence type="ECO:0000259" key="2">
    <source>
        <dbReference type="Pfam" id="PF25484"/>
    </source>
</evidence>
<evidence type="ECO:0000313" key="3">
    <source>
        <dbReference type="EMBL" id="KAF9894814.1"/>
    </source>
</evidence>
<dbReference type="AlphaFoldDB" id="A0AAD4CY08"/>
<dbReference type="EMBL" id="VCAU01000002">
    <property type="protein sequence ID" value="KAF9894814.1"/>
    <property type="molecule type" value="Genomic_DNA"/>
</dbReference>
<name>A0AAD4CY08_ASPNN</name>
<dbReference type="InterPro" id="IPR057229">
    <property type="entry name" value="DUF7907"/>
</dbReference>
<evidence type="ECO:0000313" key="4">
    <source>
        <dbReference type="Proteomes" id="UP001194746"/>
    </source>
</evidence>
<reference evidence="3" key="1">
    <citation type="journal article" date="2019" name="Beilstein J. Org. Chem.">
        <title>Nanangenines: drimane sesquiterpenoids as the dominant metabolite cohort of a novel Australian fungus, Aspergillus nanangensis.</title>
        <authorList>
            <person name="Lacey H.J."/>
            <person name="Gilchrist C.L.M."/>
            <person name="Crombie A."/>
            <person name="Kalaitzis J.A."/>
            <person name="Vuong D."/>
            <person name="Rutledge P.J."/>
            <person name="Turner P."/>
            <person name="Pitt J.I."/>
            <person name="Lacey E."/>
            <person name="Chooi Y.H."/>
            <person name="Piggott A.M."/>
        </authorList>
    </citation>
    <scope>NUCLEOTIDE SEQUENCE</scope>
    <source>
        <strain evidence="3">MST-FP2251</strain>
    </source>
</reference>
<dbReference type="Proteomes" id="UP001194746">
    <property type="component" value="Unassembled WGS sequence"/>
</dbReference>
<keyword evidence="4" id="KW-1185">Reference proteome</keyword>
<proteinExistence type="predicted"/>
<reference evidence="3" key="2">
    <citation type="submission" date="2020-02" db="EMBL/GenBank/DDBJ databases">
        <authorList>
            <person name="Gilchrist C.L.M."/>
            <person name="Chooi Y.-H."/>
        </authorList>
    </citation>
    <scope>NUCLEOTIDE SEQUENCE</scope>
    <source>
        <strain evidence="3">MST-FP2251</strain>
    </source>
</reference>
<organism evidence="3 4">
    <name type="scientific">Aspergillus nanangensis</name>
    <dbReference type="NCBI Taxonomy" id="2582783"/>
    <lineage>
        <taxon>Eukaryota</taxon>
        <taxon>Fungi</taxon>
        <taxon>Dikarya</taxon>
        <taxon>Ascomycota</taxon>
        <taxon>Pezizomycotina</taxon>
        <taxon>Eurotiomycetes</taxon>
        <taxon>Eurotiomycetidae</taxon>
        <taxon>Eurotiales</taxon>
        <taxon>Aspergillaceae</taxon>
        <taxon>Aspergillus</taxon>
        <taxon>Aspergillus subgen. Circumdati</taxon>
    </lineage>
</organism>
<feature type="signal peptide" evidence="1">
    <location>
        <begin position="1"/>
        <end position="15"/>
    </location>
</feature>
<feature type="domain" description="DUF7907" evidence="2">
    <location>
        <begin position="17"/>
        <end position="156"/>
    </location>
</feature>
<keyword evidence="1" id="KW-0732">Signal</keyword>